<dbReference type="PANTHER" id="PTHR33254:SF4">
    <property type="entry name" value="4-HYDROXY-4-METHYL-2-OXOGLUTARATE ALDOLASE 3-RELATED"/>
    <property type="match status" value="1"/>
</dbReference>
<evidence type="ECO:0000256" key="1">
    <source>
        <dbReference type="ARBA" id="ARBA00001342"/>
    </source>
</evidence>
<evidence type="ECO:0000256" key="2">
    <source>
        <dbReference type="ARBA" id="ARBA00001968"/>
    </source>
</evidence>
<comment type="catalytic activity">
    <reaction evidence="1 10">
        <text>4-hydroxy-4-methyl-2-oxoglutarate = 2 pyruvate</text>
        <dbReference type="Rhea" id="RHEA:22748"/>
        <dbReference type="ChEBI" id="CHEBI:15361"/>
        <dbReference type="ChEBI" id="CHEBI:58276"/>
        <dbReference type="EC" id="4.1.3.17"/>
    </reaction>
</comment>
<dbReference type="GO" id="GO:0047443">
    <property type="term" value="F:4-hydroxy-4-methyl-2-oxoglutarate aldolase activity"/>
    <property type="evidence" value="ECO:0007669"/>
    <property type="project" value="UniProtKB-EC"/>
</dbReference>
<evidence type="ECO:0000256" key="7">
    <source>
        <dbReference type="ARBA" id="ARBA00025046"/>
    </source>
</evidence>
<keyword evidence="9" id="KW-0460">Magnesium</keyword>
<proteinExistence type="inferred from homology"/>
<dbReference type="Gene3D" id="3.50.30.40">
    <property type="entry name" value="Ribonuclease E inhibitor RraA/RraA-like"/>
    <property type="match status" value="1"/>
</dbReference>
<dbReference type="OrthoDB" id="943692at2"/>
<dbReference type="CDD" id="cd16841">
    <property type="entry name" value="RraA_family"/>
    <property type="match status" value="1"/>
</dbReference>
<dbReference type="NCBIfam" id="NF006875">
    <property type="entry name" value="PRK09372.1"/>
    <property type="match status" value="1"/>
</dbReference>
<dbReference type="Pfam" id="PF03737">
    <property type="entry name" value="RraA-like"/>
    <property type="match status" value="1"/>
</dbReference>
<feature type="binding site" evidence="9">
    <location>
        <position position="97"/>
    </location>
    <ligand>
        <name>substrate</name>
    </ligand>
</feature>
<dbReference type="EMBL" id="QLSX01000010">
    <property type="protein sequence ID" value="RAR58990.1"/>
    <property type="molecule type" value="Genomic_DNA"/>
</dbReference>
<gene>
    <name evidence="11" type="ORF">BCL93_11019</name>
</gene>
<sequence>MTSIITPDICDAYPDVEVLEPIFVNVGGRDAFGGPVRTVKCFEDNSRVKEAVAEPGNGAVLVVDAGGSLRCAMLGDMLAEQAASNGWAGVVMYGCVRDVDVLAETDIGVQALAAHPRKSEKRGEGQRDITVSFAGVTITPGQWLYADNNGILIAKEQLNLKG</sequence>
<dbReference type="InterPro" id="IPR005493">
    <property type="entry name" value="RraA/RraA-like"/>
</dbReference>
<evidence type="ECO:0000313" key="11">
    <source>
        <dbReference type="EMBL" id="RAR58990.1"/>
    </source>
</evidence>
<dbReference type="GO" id="GO:0008428">
    <property type="term" value="F:ribonuclease inhibitor activity"/>
    <property type="evidence" value="ECO:0007669"/>
    <property type="project" value="InterPro"/>
</dbReference>
<accession>A0A328XQ81</accession>
<comment type="cofactor">
    <cofactor evidence="9">
        <name>Mg(2+)</name>
        <dbReference type="ChEBI" id="CHEBI:18420"/>
    </cofactor>
</comment>
<evidence type="ECO:0000256" key="8">
    <source>
        <dbReference type="ARBA" id="ARBA00047973"/>
    </source>
</evidence>
<evidence type="ECO:0000256" key="4">
    <source>
        <dbReference type="ARBA" id="ARBA00011233"/>
    </source>
</evidence>
<dbReference type="InterPro" id="IPR036704">
    <property type="entry name" value="RraA/RraA-like_sf"/>
</dbReference>
<dbReference type="GO" id="GO:0051252">
    <property type="term" value="P:regulation of RNA metabolic process"/>
    <property type="evidence" value="ECO:0007669"/>
    <property type="project" value="InterPro"/>
</dbReference>
<dbReference type="NCBIfam" id="TIGR01935">
    <property type="entry name" value="NOT-MenG"/>
    <property type="match status" value="1"/>
</dbReference>
<organism evidence="11 12">
    <name type="scientific">Onishia taeanensis</name>
    <dbReference type="NCBI Taxonomy" id="284577"/>
    <lineage>
        <taxon>Bacteria</taxon>
        <taxon>Pseudomonadati</taxon>
        <taxon>Pseudomonadota</taxon>
        <taxon>Gammaproteobacteria</taxon>
        <taxon>Oceanospirillales</taxon>
        <taxon>Halomonadaceae</taxon>
        <taxon>Onishia</taxon>
    </lineage>
</organism>
<dbReference type="Proteomes" id="UP000249700">
    <property type="component" value="Unassembled WGS sequence"/>
</dbReference>
<comment type="catalytic activity">
    <reaction evidence="8 10">
        <text>oxaloacetate + H(+) = pyruvate + CO2</text>
        <dbReference type="Rhea" id="RHEA:15641"/>
        <dbReference type="ChEBI" id="CHEBI:15361"/>
        <dbReference type="ChEBI" id="CHEBI:15378"/>
        <dbReference type="ChEBI" id="CHEBI:16452"/>
        <dbReference type="ChEBI" id="CHEBI:16526"/>
        <dbReference type="EC" id="4.1.1.112"/>
    </reaction>
</comment>
<evidence type="ECO:0000256" key="10">
    <source>
        <dbReference type="RuleBase" id="RU004338"/>
    </source>
</evidence>
<dbReference type="RefSeq" id="WP_112055768.1">
    <property type="nucleotide sequence ID" value="NZ_QLSX01000010.1"/>
</dbReference>
<dbReference type="InterPro" id="IPR010203">
    <property type="entry name" value="RraA"/>
</dbReference>
<comment type="subunit">
    <text evidence="4 10">Homotrimer.</text>
</comment>
<dbReference type="GO" id="GO:0008948">
    <property type="term" value="F:oxaloacetate decarboxylase activity"/>
    <property type="evidence" value="ECO:0007669"/>
    <property type="project" value="UniProtKB-EC"/>
</dbReference>
<name>A0A328XQ81_9GAMM</name>
<dbReference type="EC" id="4.1.1.112" evidence="10"/>
<keyword evidence="6 10" id="KW-0456">Lyase</keyword>
<evidence type="ECO:0000313" key="12">
    <source>
        <dbReference type="Proteomes" id="UP000249700"/>
    </source>
</evidence>
<dbReference type="GO" id="GO:0046872">
    <property type="term" value="F:metal ion binding"/>
    <property type="evidence" value="ECO:0007669"/>
    <property type="project" value="UniProtKB-KW"/>
</dbReference>
<protein>
    <recommendedName>
        <fullName evidence="10">4-hydroxy-4-methyl-2-oxoglutarate aldolase</fullName>
        <shortName evidence="10">HMG aldolase</shortName>
        <ecNumber evidence="10">4.1.1.112</ecNumber>
        <ecNumber evidence="10">4.1.3.17</ecNumber>
    </recommendedName>
    <alternativeName>
        <fullName evidence="10">Oxaloacetate decarboxylase</fullName>
    </alternativeName>
</protein>
<keyword evidence="5 9" id="KW-0479">Metal-binding</keyword>
<reference evidence="11 12" key="1">
    <citation type="submission" date="2018-06" db="EMBL/GenBank/DDBJ databases">
        <title>Comparative analysis of microorganisms from saline springs in Andes Mountain Range, Colombia.</title>
        <authorList>
            <person name="Rubin E."/>
        </authorList>
    </citation>
    <scope>NUCLEOTIDE SEQUENCE [LARGE SCALE GENOMIC DNA]</scope>
    <source>
        <strain evidence="11 12">USBA-857</strain>
    </source>
</reference>
<evidence type="ECO:0000256" key="3">
    <source>
        <dbReference type="ARBA" id="ARBA00008621"/>
    </source>
</evidence>
<dbReference type="EC" id="4.1.3.17" evidence="10"/>
<comment type="function">
    <text evidence="7 10">Catalyzes the aldol cleavage of 4-hydroxy-4-methyl-2-oxoglutarate (HMG) into 2 molecules of pyruvate. Also contains a secondary oxaloacetate (OAA) decarboxylase activity due to the common pyruvate enolate transition state formed following C-C bond cleavage in the retro-aldol and decarboxylation reactions.</text>
</comment>
<dbReference type="PANTHER" id="PTHR33254">
    <property type="entry name" value="4-HYDROXY-4-METHYL-2-OXOGLUTARATE ALDOLASE 3-RELATED"/>
    <property type="match status" value="1"/>
</dbReference>
<comment type="caution">
    <text evidence="11">The sequence shown here is derived from an EMBL/GenBank/DDBJ whole genome shotgun (WGS) entry which is preliminary data.</text>
</comment>
<evidence type="ECO:0000256" key="9">
    <source>
        <dbReference type="PIRSR" id="PIRSR605493-1"/>
    </source>
</evidence>
<feature type="binding site" evidence="9">
    <location>
        <begin position="75"/>
        <end position="78"/>
    </location>
    <ligand>
        <name>substrate</name>
    </ligand>
</feature>
<dbReference type="AlphaFoldDB" id="A0A328XQ81"/>
<evidence type="ECO:0000256" key="6">
    <source>
        <dbReference type="ARBA" id="ARBA00023239"/>
    </source>
</evidence>
<dbReference type="SUPFAM" id="SSF89562">
    <property type="entry name" value="RraA-like"/>
    <property type="match status" value="1"/>
</dbReference>
<comment type="similarity">
    <text evidence="3 10">Belongs to the class II aldolase/RraA-like family.</text>
</comment>
<feature type="binding site" evidence="9">
    <location>
        <position position="98"/>
    </location>
    <ligand>
        <name>Mg(2+)</name>
        <dbReference type="ChEBI" id="CHEBI:18420"/>
    </ligand>
</feature>
<comment type="cofactor">
    <cofactor evidence="2 10">
        <name>a divalent metal cation</name>
        <dbReference type="ChEBI" id="CHEBI:60240"/>
    </cofactor>
</comment>
<evidence type="ECO:0000256" key="5">
    <source>
        <dbReference type="ARBA" id="ARBA00022723"/>
    </source>
</evidence>